<evidence type="ECO:0000313" key="3">
    <source>
        <dbReference type="Proteomes" id="UP000267049"/>
    </source>
</evidence>
<organism evidence="2 3">
    <name type="scientific">Montanilutibacter psychrotolerans</name>
    <dbReference type="NCBI Taxonomy" id="1327343"/>
    <lineage>
        <taxon>Bacteria</taxon>
        <taxon>Pseudomonadati</taxon>
        <taxon>Pseudomonadota</taxon>
        <taxon>Gammaproteobacteria</taxon>
        <taxon>Lysobacterales</taxon>
        <taxon>Lysobacteraceae</taxon>
        <taxon>Montanilutibacter</taxon>
    </lineage>
</organism>
<keyword evidence="3" id="KW-1185">Reference proteome</keyword>
<sequence length="120" mass="13397">MSEITGVRFVLAVLNLDRSTDYYTSVLGLGIDFEAPGWSFLSRGSFRVMLGECIDAIPPGELGDHSYYGYITVADVDALYAEYQQSGVQFTQLLASKPWGMREFGIRTLDGHRLMFGQEL</sequence>
<dbReference type="EMBL" id="RIBS01000009">
    <property type="protein sequence ID" value="RNF82185.1"/>
    <property type="molecule type" value="Genomic_DNA"/>
</dbReference>
<dbReference type="OrthoDB" id="9803104at2"/>
<dbReference type="SUPFAM" id="SSF54593">
    <property type="entry name" value="Glyoxalase/Bleomycin resistance protein/Dihydroxybiphenyl dioxygenase"/>
    <property type="match status" value="1"/>
</dbReference>
<dbReference type="Proteomes" id="UP000267049">
    <property type="component" value="Unassembled WGS sequence"/>
</dbReference>
<dbReference type="PROSITE" id="PS51819">
    <property type="entry name" value="VOC"/>
    <property type="match status" value="1"/>
</dbReference>
<dbReference type="Gene3D" id="3.10.180.10">
    <property type="entry name" value="2,3-Dihydroxybiphenyl 1,2-Dioxygenase, domain 1"/>
    <property type="match status" value="1"/>
</dbReference>
<accession>A0A3M8SND6</accession>
<proteinExistence type="predicted"/>
<dbReference type="InterPro" id="IPR037523">
    <property type="entry name" value="VOC_core"/>
</dbReference>
<dbReference type="Pfam" id="PF00903">
    <property type="entry name" value="Glyoxalase"/>
    <property type="match status" value="1"/>
</dbReference>
<protein>
    <recommendedName>
        <fullName evidence="1">VOC domain-containing protein</fullName>
    </recommendedName>
</protein>
<gene>
    <name evidence="2" type="ORF">EER27_14795</name>
</gene>
<reference evidence="2 3" key="1">
    <citation type="submission" date="2018-11" db="EMBL/GenBank/DDBJ databases">
        <title>Lysobacter cryohumiis sp. nov., isolated from soil in the Tianshan Mountains, Xinjiang, China.</title>
        <authorList>
            <person name="Luo Y."/>
            <person name="Sheng H."/>
        </authorList>
    </citation>
    <scope>NUCLEOTIDE SEQUENCE [LARGE SCALE GENOMIC DNA]</scope>
    <source>
        <strain evidence="2 3">ZS60</strain>
    </source>
</reference>
<evidence type="ECO:0000259" key="1">
    <source>
        <dbReference type="PROSITE" id="PS51819"/>
    </source>
</evidence>
<dbReference type="InterPro" id="IPR029068">
    <property type="entry name" value="Glyas_Bleomycin-R_OHBP_Dase"/>
</dbReference>
<name>A0A3M8SND6_9GAMM</name>
<evidence type="ECO:0000313" key="2">
    <source>
        <dbReference type="EMBL" id="RNF82185.1"/>
    </source>
</evidence>
<feature type="domain" description="VOC" evidence="1">
    <location>
        <begin position="3"/>
        <end position="119"/>
    </location>
</feature>
<comment type="caution">
    <text evidence="2">The sequence shown here is derived from an EMBL/GenBank/DDBJ whole genome shotgun (WGS) entry which is preliminary data.</text>
</comment>
<dbReference type="RefSeq" id="WP_123088912.1">
    <property type="nucleotide sequence ID" value="NZ_RIBS01000009.1"/>
</dbReference>
<dbReference type="InterPro" id="IPR004360">
    <property type="entry name" value="Glyas_Fos-R_dOase_dom"/>
</dbReference>
<dbReference type="AlphaFoldDB" id="A0A3M8SND6"/>